<keyword evidence="3" id="KW-0560">Oxidoreductase</keyword>
<evidence type="ECO:0000313" key="8">
    <source>
        <dbReference type="EMBL" id="SFP02758.1"/>
    </source>
</evidence>
<protein>
    <submittedName>
        <fullName evidence="8">FAD dependent oxidoreductase</fullName>
    </submittedName>
</protein>
<keyword evidence="9" id="KW-1185">Reference proteome</keyword>
<dbReference type="InterPro" id="IPR036188">
    <property type="entry name" value="FAD/NAD-bd_sf"/>
</dbReference>
<keyword evidence="5" id="KW-0411">Iron-sulfur</keyword>
<dbReference type="GO" id="GO:0051539">
    <property type="term" value="F:4 iron, 4 sulfur cluster binding"/>
    <property type="evidence" value="ECO:0007669"/>
    <property type="project" value="UniProtKB-KW"/>
</dbReference>
<dbReference type="PANTHER" id="PTHR43498:SF1">
    <property type="entry name" value="COB--COM HETERODISULFIDE REDUCTASE IRON-SULFUR SUBUNIT A"/>
    <property type="match status" value="1"/>
</dbReference>
<dbReference type="SUPFAM" id="SSF51905">
    <property type="entry name" value="FAD/NAD(P)-binding domain"/>
    <property type="match status" value="1"/>
</dbReference>
<keyword evidence="1" id="KW-0004">4Fe-4S</keyword>
<dbReference type="PANTHER" id="PTHR43498">
    <property type="entry name" value="FERREDOXIN:COB-COM HETERODISULFIDE REDUCTASE SUBUNIT A"/>
    <property type="match status" value="1"/>
</dbReference>
<dbReference type="Gene3D" id="3.50.50.60">
    <property type="entry name" value="FAD/NAD(P)-binding domain"/>
    <property type="match status" value="1"/>
</dbReference>
<evidence type="ECO:0000313" key="9">
    <source>
        <dbReference type="Proteomes" id="UP000199306"/>
    </source>
</evidence>
<evidence type="ECO:0000256" key="4">
    <source>
        <dbReference type="ARBA" id="ARBA00023004"/>
    </source>
</evidence>
<keyword evidence="4" id="KW-0408">Iron</keyword>
<dbReference type="Pfam" id="PF25275">
    <property type="entry name" value="Golvesin_C"/>
    <property type="match status" value="1"/>
</dbReference>
<dbReference type="OrthoDB" id="668499at2"/>
<keyword evidence="6" id="KW-0732">Signal</keyword>
<feature type="chain" id="PRO_5011447839" evidence="6">
    <location>
        <begin position="22"/>
        <end position="670"/>
    </location>
</feature>
<evidence type="ECO:0000256" key="3">
    <source>
        <dbReference type="ARBA" id="ARBA00023002"/>
    </source>
</evidence>
<evidence type="ECO:0000259" key="7">
    <source>
        <dbReference type="Pfam" id="PF25275"/>
    </source>
</evidence>
<evidence type="ECO:0000256" key="2">
    <source>
        <dbReference type="ARBA" id="ARBA00022723"/>
    </source>
</evidence>
<dbReference type="GO" id="GO:0016491">
    <property type="term" value="F:oxidoreductase activity"/>
    <property type="evidence" value="ECO:0007669"/>
    <property type="project" value="UniProtKB-KW"/>
</dbReference>
<proteinExistence type="predicted"/>
<evidence type="ECO:0000256" key="6">
    <source>
        <dbReference type="SAM" id="SignalP"/>
    </source>
</evidence>
<dbReference type="EMBL" id="FOXH01000001">
    <property type="protein sequence ID" value="SFP02758.1"/>
    <property type="molecule type" value="Genomic_DNA"/>
</dbReference>
<dbReference type="AlphaFoldDB" id="A0A1I5LZG9"/>
<dbReference type="Pfam" id="PF12831">
    <property type="entry name" value="FAD_oxidored"/>
    <property type="match status" value="1"/>
</dbReference>
<dbReference type="STRING" id="1079859.SAMN04515674_10143"/>
<sequence>MKKTALFFILFVNTLTLSAQKAETEVDICVYGGNAAGVITAYTAQKAGKSVILIEPGNHLGGLTTGGLGYTDIGNKFAITGIARDFYRRIGKHYGKFEQWIFEPHVAEHILLDYIKRAQVKVLYGHRLNSLKKQGKVIQEITLENSKNPSMTTNRKIKAKMFIDCTYEGDLMAKAKVSYTVGREDNQTFHETYNGVQLMEKHQFPDGIDPYKIEGKPESGLVWGVSDEKLLPAGTGNKNVQAYNFRICLTKDVSNQIPIGKPEGYDSTKYELLLRVFNKMKPKNLAQYLKFDFMPNQKTDINNNGPFSTDMIGMNYEFPEADYQQRAEIQKNHELYIKGLLYFIGNDARIEEHLRKEMKSYGYPKDEYTDNGNWSPQMYVREARRMVGAYVMTQANCQGKEVVTDGVGMAAYTMDSHNCQRLVIEKNGVKMVKNEGDVQVGGFPPYPISYRSLIPKASEVSNLLVPVCMSASHIAYGSIRMEPVFMVLGQSSALAASLAIDHHTSVQEIEIGKLQKMLKTDPLSDGSIAEILVDDANTGNVKLIGSWEKETTNRGAYGSSMLSDESKGKEEKSVRFIPEIVKNGKYQVYVYVPKVQQSTSKTLVTVFDGKGMNEVNIDHAKLVVEGQTSGEWVGLGAYTFPKGNQSFVEISNKSADGKVVADAVLFVPAE</sequence>
<feature type="domain" description="Golvesin/Xly CBD-like" evidence="7">
    <location>
        <begin position="531"/>
        <end position="667"/>
    </location>
</feature>
<accession>A0A1I5LZG9</accession>
<dbReference type="GO" id="GO:0046872">
    <property type="term" value="F:metal ion binding"/>
    <property type="evidence" value="ECO:0007669"/>
    <property type="project" value="UniProtKB-KW"/>
</dbReference>
<dbReference type="InterPro" id="IPR033803">
    <property type="entry name" value="CBD-like_Golvesin-Xly"/>
</dbReference>
<feature type="signal peptide" evidence="6">
    <location>
        <begin position="1"/>
        <end position="21"/>
    </location>
</feature>
<evidence type="ECO:0000256" key="1">
    <source>
        <dbReference type="ARBA" id="ARBA00022485"/>
    </source>
</evidence>
<dbReference type="RefSeq" id="WP_092010361.1">
    <property type="nucleotide sequence ID" value="NZ_FOXH01000001.1"/>
</dbReference>
<organism evidence="8 9">
    <name type="scientific">Pseudarcicella hirudinis</name>
    <dbReference type="NCBI Taxonomy" id="1079859"/>
    <lineage>
        <taxon>Bacteria</taxon>
        <taxon>Pseudomonadati</taxon>
        <taxon>Bacteroidota</taxon>
        <taxon>Cytophagia</taxon>
        <taxon>Cytophagales</taxon>
        <taxon>Flectobacillaceae</taxon>
        <taxon>Pseudarcicella</taxon>
    </lineage>
</organism>
<reference evidence="8 9" key="1">
    <citation type="submission" date="2016-10" db="EMBL/GenBank/DDBJ databases">
        <authorList>
            <person name="de Groot N.N."/>
        </authorList>
    </citation>
    <scope>NUCLEOTIDE SEQUENCE [LARGE SCALE GENOMIC DNA]</scope>
    <source>
        <strain evidence="9">E92,LMG 26720,CCM 7988</strain>
    </source>
</reference>
<dbReference type="Proteomes" id="UP000199306">
    <property type="component" value="Unassembled WGS sequence"/>
</dbReference>
<gene>
    <name evidence="8" type="ORF">SAMN04515674_10143</name>
</gene>
<keyword evidence="2" id="KW-0479">Metal-binding</keyword>
<name>A0A1I5LZG9_9BACT</name>
<evidence type="ECO:0000256" key="5">
    <source>
        <dbReference type="ARBA" id="ARBA00023014"/>
    </source>
</evidence>
<dbReference type="InterPro" id="IPR039650">
    <property type="entry name" value="HdrA-like"/>
</dbReference>